<dbReference type="AlphaFoldDB" id="A0A2V1E792"/>
<proteinExistence type="predicted"/>
<name>A0A2V1E792_9PLEO</name>
<protein>
    <submittedName>
        <fullName evidence="2">Uncharacterized protein</fullName>
    </submittedName>
</protein>
<dbReference type="OrthoDB" id="3780398at2759"/>
<dbReference type="Proteomes" id="UP000244855">
    <property type="component" value="Unassembled WGS sequence"/>
</dbReference>
<sequence length="143" mass="15594">MRITAILTLLVSSVVTLAVVPRTNTCFNPSEGACMGYHADTANATLAITNACNQVKSCTPGQTDYNRRRYRGIVKGFPYTAVLYVGDQCAGVTNWSTDACIALFNEFVDDRCDQQYSIPADKYQLGYITAPCDNSFVSFNFGG</sequence>
<evidence type="ECO:0000313" key="3">
    <source>
        <dbReference type="Proteomes" id="UP000244855"/>
    </source>
</evidence>
<gene>
    <name evidence="2" type="ORF">DM02DRAFT_649933</name>
</gene>
<feature type="chain" id="PRO_5015841744" evidence="1">
    <location>
        <begin position="19"/>
        <end position="143"/>
    </location>
</feature>
<evidence type="ECO:0000313" key="2">
    <source>
        <dbReference type="EMBL" id="PVI06427.1"/>
    </source>
</evidence>
<reference evidence="2 3" key="1">
    <citation type="journal article" date="2018" name="Sci. Rep.">
        <title>Comparative genomics provides insights into the lifestyle and reveals functional heterogeneity of dark septate endophytic fungi.</title>
        <authorList>
            <person name="Knapp D.G."/>
            <person name="Nemeth J.B."/>
            <person name="Barry K."/>
            <person name="Hainaut M."/>
            <person name="Henrissat B."/>
            <person name="Johnson J."/>
            <person name="Kuo A."/>
            <person name="Lim J.H.P."/>
            <person name="Lipzen A."/>
            <person name="Nolan M."/>
            <person name="Ohm R.A."/>
            <person name="Tamas L."/>
            <person name="Grigoriev I.V."/>
            <person name="Spatafora J.W."/>
            <person name="Nagy L.G."/>
            <person name="Kovacs G.M."/>
        </authorList>
    </citation>
    <scope>NUCLEOTIDE SEQUENCE [LARGE SCALE GENOMIC DNA]</scope>
    <source>
        <strain evidence="2 3">DSE2036</strain>
    </source>
</reference>
<keyword evidence="3" id="KW-1185">Reference proteome</keyword>
<organism evidence="2 3">
    <name type="scientific">Periconia macrospinosa</name>
    <dbReference type="NCBI Taxonomy" id="97972"/>
    <lineage>
        <taxon>Eukaryota</taxon>
        <taxon>Fungi</taxon>
        <taxon>Dikarya</taxon>
        <taxon>Ascomycota</taxon>
        <taxon>Pezizomycotina</taxon>
        <taxon>Dothideomycetes</taxon>
        <taxon>Pleosporomycetidae</taxon>
        <taxon>Pleosporales</taxon>
        <taxon>Massarineae</taxon>
        <taxon>Periconiaceae</taxon>
        <taxon>Periconia</taxon>
    </lineage>
</organism>
<keyword evidence="1" id="KW-0732">Signal</keyword>
<evidence type="ECO:0000256" key="1">
    <source>
        <dbReference type="SAM" id="SignalP"/>
    </source>
</evidence>
<accession>A0A2V1E792</accession>
<feature type="signal peptide" evidence="1">
    <location>
        <begin position="1"/>
        <end position="18"/>
    </location>
</feature>
<dbReference type="EMBL" id="KZ805309">
    <property type="protein sequence ID" value="PVI06427.1"/>
    <property type="molecule type" value="Genomic_DNA"/>
</dbReference>